<dbReference type="AlphaFoldDB" id="A0A7H9CIS4"/>
<evidence type="ECO:0000256" key="4">
    <source>
        <dbReference type="ARBA" id="ARBA00022827"/>
    </source>
</evidence>
<dbReference type="SUPFAM" id="SSF51905">
    <property type="entry name" value="FAD/NAD(P)-binding domain"/>
    <property type="match status" value="2"/>
</dbReference>
<dbReference type="Pfam" id="PF07992">
    <property type="entry name" value="Pyr_redox_2"/>
    <property type="match status" value="1"/>
</dbReference>
<proteinExistence type="inferred from homology"/>
<keyword evidence="5" id="KW-0560">Oxidoreductase</keyword>
<evidence type="ECO:0000256" key="2">
    <source>
        <dbReference type="ARBA" id="ARBA00005272"/>
    </source>
</evidence>
<dbReference type="PRINTS" id="PR00368">
    <property type="entry name" value="FADPNR"/>
</dbReference>
<evidence type="ECO:0000259" key="6">
    <source>
        <dbReference type="Pfam" id="PF07992"/>
    </source>
</evidence>
<dbReference type="PROSITE" id="PS51257">
    <property type="entry name" value="PROKAR_LIPOPROTEIN"/>
    <property type="match status" value="1"/>
</dbReference>
<feature type="domain" description="FAD/NAD(P)-binding" evidence="6">
    <location>
        <begin position="4"/>
        <end position="317"/>
    </location>
</feature>
<dbReference type="PANTHER" id="PTHR42913:SF3">
    <property type="entry name" value="64 KDA MITOCHONDRIAL NADH DEHYDROGENASE (EUROFUNG)"/>
    <property type="match status" value="1"/>
</dbReference>
<dbReference type="InterPro" id="IPR051169">
    <property type="entry name" value="NADH-Q_oxidoreductase"/>
</dbReference>
<evidence type="ECO:0000313" key="7">
    <source>
        <dbReference type="EMBL" id="QLI06000.1"/>
    </source>
</evidence>
<organism evidence="7 8">
    <name type="scientific">Candidatus Campylobacter infans</name>
    <dbReference type="NCBI Taxonomy" id="2561898"/>
    <lineage>
        <taxon>Bacteria</taxon>
        <taxon>Pseudomonadati</taxon>
        <taxon>Campylobacterota</taxon>
        <taxon>Epsilonproteobacteria</taxon>
        <taxon>Campylobacterales</taxon>
        <taxon>Campylobacteraceae</taxon>
        <taxon>Campylobacter</taxon>
    </lineage>
</organism>
<dbReference type="Gene3D" id="3.50.50.100">
    <property type="match status" value="1"/>
</dbReference>
<dbReference type="KEGG" id="cinf:CINF_1523"/>
<protein>
    <submittedName>
        <fullName evidence="7">NADH dehydrogenase</fullName>
    </submittedName>
</protein>
<comment type="similarity">
    <text evidence="2">Belongs to the NADH dehydrogenase family.</text>
</comment>
<dbReference type="Proteomes" id="UP000509414">
    <property type="component" value="Chromosome"/>
</dbReference>
<dbReference type="PANTHER" id="PTHR42913">
    <property type="entry name" value="APOPTOSIS-INDUCING FACTOR 1"/>
    <property type="match status" value="1"/>
</dbReference>
<comment type="cofactor">
    <cofactor evidence="1">
        <name>FAD</name>
        <dbReference type="ChEBI" id="CHEBI:57692"/>
    </cofactor>
</comment>
<reference evidence="7 8" key="1">
    <citation type="submission" date="2020-02" db="EMBL/GenBank/DDBJ databases">
        <title>Complete genome sequence of the novel Campylobacter species Candidatus Campylobacter infans.</title>
        <authorList>
            <person name="Duim B."/>
            <person name="Zomer A."/>
            <person name="van der Graaf L."/>
            <person name="Wagenaar J."/>
        </authorList>
    </citation>
    <scope>NUCLEOTIDE SEQUENCE [LARGE SCALE GENOMIC DNA]</scope>
    <source>
        <strain evidence="7 8">19S00001</strain>
    </source>
</reference>
<sequence length="413" mass="45628">MQKNILILGGGYAGLACTMGLEKRLKNEIIAGKVKLTLINKHDYHYQTTLLHRIALGTYSERKGRIFYRKILHNTNFIKDIVTDIDLNARKIYGVNGCHEYDYLVIALGFEPNFMGISGAKEHTYKLATMNSALELLHDLEMKFKNFSPKSSPQDLHFAVVGSGFTGVEYAAELKDRIDELCDICGIDRSLGKIYLIARGGKVLPMFSKKLSNLSRKKLTKRGIEIINGSVIECFDGGVIVENEGKKEKILANTVLWSAGVKGNEIINKLSAQNVSVKNSRIMVDACLRVENFDNVFALGDCAMACEQDIVHAPTAQLATQMGEYCSKSLAKIIQADIKGDKNACQIKPFKFHHKGTVCSIGHTDAVGFAFGVGIAGEVAAFLKNFIENKWLYAIGGPAMVIKKGQFRFRSSD</sequence>
<name>A0A7H9CIS4_9BACT</name>
<evidence type="ECO:0000256" key="5">
    <source>
        <dbReference type="ARBA" id="ARBA00023002"/>
    </source>
</evidence>
<dbReference type="GO" id="GO:0019646">
    <property type="term" value="P:aerobic electron transport chain"/>
    <property type="evidence" value="ECO:0007669"/>
    <property type="project" value="TreeGrafter"/>
</dbReference>
<evidence type="ECO:0000313" key="8">
    <source>
        <dbReference type="Proteomes" id="UP000509414"/>
    </source>
</evidence>
<evidence type="ECO:0000256" key="1">
    <source>
        <dbReference type="ARBA" id="ARBA00001974"/>
    </source>
</evidence>
<gene>
    <name evidence="7" type="ORF">CINF_1523</name>
</gene>
<keyword evidence="3" id="KW-0285">Flavoprotein</keyword>
<dbReference type="InterPro" id="IPR036188">
    <property type="entry name" value="FAD/NAD-bd_sf"/>
</dbReference>
<dbReference type="EMBL" id="CP049075">
    <property type="protein sequence ID" value="QLI06000.1"/>
    <property type="molecule type" value="Genomic_DNA"/>
</dbReference>
<dbReference type="InterPro" id="IPR023753">
    <property type="entry name" value="FAD/NAD-binding_dom"/>
</dbReference>
<keyword evidence="4" id="KW-0274">FAD</keyword>
<evidence type="ECO:0000256" key="3">
    <source>
        <dbReference type="ARBA" id="ARBA00022630"/>
    </source>
</evidence>
<dbReference type="GO" id="GO:0003955">
    <property type="term" value="F:NAD(P)H dehydrogenase (quinone) activity"/>
    <property type="evidence" value="ECO:0007669"/>
    <property type="project" value="TreeGrafter"/>
</dbReference>
<accession>A0A7H9CIS4</accession>
<dbReference type="RefSeq" id="WP_179975113.1">
    <property type="nucleotide sequence ID" value="NZ_CP049075.1"/>
</dbReference>
<keyword evidence="8" id="KW-1185">Reference proteome</keyword>